<dbReference type="Pfam" id="PF01979">
    <property type="entry name" value="Amidohydro_1"/>
    <property type="match status" value="1"/>
</dbReference>
<proteinExistence type="predicted"/>
<dbReference type="NCBIfam" id="NF001541">
    <property type="entry name" value="PRK00369.1"/>
    <property type="match status" value="1"/>
</dbReference>
<sequence>MLLIREGLVIKRYNYVDKKICREYECIDLRGEGLLVPGFIDLHVHLRGLENSYKEDEETGTKAAVHGGFTAVVDMPNTMPKIDNVFALRRKLNALKTMSYTDYGIYLSPPSDKDELLNMLIHEGVVGVKIFPQDLHHIPKVAEAFKDLTTKDNRRRIIIVHAENPLMLSECDAGRRYICRPIESELSVLNILKNYAEPWIYIHITHVTNLLTLTLAKNYGFTVDTCPHYLYLDSSNEKEMGCTAKVNPPLRSRSTRLMLLNFVNKFDAITSDHAPHSEEEKLKDFSTCPSGISSIDVMGSLMLNLIHKGVIDLVDVINLLSKGPARILGLRRWGCLYEGCLASYTVVDLDNELCVDPQKFSSKAKLTPYKTMRLRGSVKATVIRGCLVHKDNHIVEKPRAMPITAFAR</sequence>
<dbReference type="GO" id="GO:0005737">
    <property type="term" value="C:cytoplasm"/>
    <property type="evidence" value="ECO:0007669"/>
    <property type="project" value="TreeGrafter"/>
</dbReference>
<feature type="domain" description="Amidohydrolase-related" evidence="1">
    <location>
        <begin position="35"/>
        <end position="386"/>
    </location>
</feature>
<dbReference type="InterPro" id="IPR006680">
    <property type="entry name" value="Amidohydro-rel"/>
</dbReference>
<dbReference type="AlphaFoldDB" id="A0A7C4NN61"/>
<dbReference type="InterPro" id="IPR011059">
    <property type="entry name" value="Metal-dep_hydrolase_composite"/>
</dbReference>
<reference evidence="3" key="1">
    <citation type="journal article" date="2020" name="mSystems">
        <title>Genome- and Community-Level Interaction Insights into Carbon Utilization and Element Cycling Functions of Hydrothermarchaeota in Hydrothermal Sediment.</title>
        <authorList>
            <person name="Zhou Z."/>
            <person name="Liu Y."/>
            <person name="Xu W."/>
            <person name="Pan J."/>
            <person name="Luo Z.H."/>
            <person name="Li M."/>
        </authorList>
    </citation>
    <scope>NUCLEOTIDE SEQUENCE [LARGE SCALE GENOMIC DNA]</scope>
    <source>
        <strain evidence="3">SpSt-637</strain>
        <strain evidence="2">SpSt-667</strain>
    </source>
</reference>
<dbReference type="InterPro" id="IPR032466">
    <property type="entry name" value="Metal_Hydrolase"/>
</dbReference>
<gene>
    <name evidence="3" type="ORF">ENU08_01105</name>
    <name evidence="2" type="ORF">ENU41_05700</name>
</gene>
<organism evidence="3">
    <name type="scientific">Ignisphaera aggregans</name>
    <dbReference type="NCBI Taxonomy" id="334771"/>
    <lineage>
        <taxon>Archaea</taxon>
        <taxon>Thermoproteota</taxon>
        <taxon>Thermoprotei</taxon>
        <taxon>Desulfurococcales</taxon>
        <taxon>Desulfurococcaceae</taxon>
        <taxon>Ignisphaera</taxon>
    </lineage>
</organism>
<protein>
    <submittedName>
        <fullName evidence="3">Dihydroorotase</fullName>
    </submittedName>
</protein>
<dbReference type="EMBL" id="DTBD01000008">
    <property type="protein sequence ID" value="HGQ63831.1"/>
    <property type="molecule type" value="Genomic_DNA"/>
</dbReference>
<dbReference type="SUPFAM" id="SSF51338">
    <property type="entry name" value="Composite domain of metallo-dependent hydrolases"/>
    <property type="match status" value="1"/>
</dbReference>
<dbReference type="PANTHER" id="PTHR43668:SF2">
    <property type="entry name" value="ALLANTOINASE"/>
    <property type="match status" value="1"/>
</dbReference>
<dbReference type="Gene3D" id="3.20.20.140">
    <property type="entry name" value="Metal-dependent hydrolases"/>
    <property type="match status" value="1"/>
</dbReference>
<evidence type="ECO:0000259" key="1">
    <source>
        <dbReference type="Pfam" id="PF01979"/>
    </source>
</evidence>
<evidence type="ECO:0000313" key="2">
    <source>
        <dbReference type="EMBL" id="HGQ36154.1"/>
    </source>
</evidence>
<dbReference type="SUPFAM" id="SSF51556">
    <property type="entry name" value="Metallo-dependent hydrolases"/>
    <property type="match status" value="1"/>
</dbReference>
<comment type="caution">
    <text evidence="3">The sequence shown here is derived from an EMBL/GenBank/DDBJ whole genome shotgun (WGS) entry which is preliminary data.</text>
</comment>
<dbReference type="GO" id="GO:0004038">
    <property type="term" value="F:allantoinase activity"/>
    <property type="evidence" value="ECO:0007669"/>
    <property type="project" value="TreeGrafter"/>
</dbReference>
<accession>A0A7C4NN61</accession>
<name>A0A7C4NN61_9CREN</name>
<dbReference type="InterPro" id="IPR050138">
    <property type="entry name" value="DHOase/Allantoinase_Hydrolase"/>
</dbReference>
<evidence type="ECO:0000313" key="3">
    <source>
        <dbReference type="EMBL" id="HGQ63831.1"/>
    </source>
</evidence>
<dbReference type="PANTHER" id="PTHR43668">
    <property type="entry name" value="ALLANTOINASE"/>
    <property type="match status" value="1"/>
</dbReference>
<dbReference type="GO" id="GO:0006145">
    <property type="term" value="P:purine nucleobase catabolic process"/>
    <property type="evidence" value="ECO:0007669"/>
    <property type="project" value="TreeGrafter"/>
</dbReference>
<dbReference type="EMBL" id="DTCK01000036">
    <property type="protein sequence ID" value="HGQ36154.1"/>
    <property type="molecule type" value="Genomic_DNA"/>
</dbReference>
<dbReference type="NCBIfam" id="TIGR00857">
    <property type="entry name" value="pyrC_multi"/>
    <property type="match status" value="1"/>
</dbReference>